<evidence type="ECO:0000256" key="3">
    <source>
        <dbReference type="ARBA" id="ARBA00022729"/>
    </source>
</evidence>
<dbReference type="InterPro" id="IPR006059">
    <property type="entry name" value="SBP"/>
</dbReference>
<dbReference type="GO" id="GO:0015768">
    <property type="term" value="P:maltose transport"/>
    <property type="evidence" value="ECO:0007669"/>
    <property type="project" value="TreeGrafter"/>
</dbReference>
<evidence type="ECO:0000256" key="5">
    <source>
        <dbReference type="SAM" id="SignalP"/>
    </source>
</evidence>
<evidence type="ECO:0000256" key="2">
    <source>
        <dbReference type="ARBA" id="ARBA00022448"/>
    </source>
</evidence>
<keyword evidence="3 5" id="KW-0732">Signal</keyword>
<feature type="region of interest" description="Disordered" evidence="4">
    <location>
        <begin position="30"/>
        <end position="59"/>
    </location>
</feature>
<sequence length="454" mass="48247">MVKKNLAIGLSVVMAASMLAGCGGKEAAPETTKAAAAETQQTEAAKTEGETEAAKESSGENVTITYISSTILESPEGDFEKKCIEEFNALGNGITVEVEGVSANDLMKKYITLATSDSMPDFFLANMLDTATIVDMGLAAEIAPIFGQDYVDGFESVSLASASVDGVAYGAPWFSGASGIVYRKDIFDEKGVAVPKSWDEFVEVSKALTGDGAYGNTLVGANNGSGAGRFQYVIRNFGVDEFILGDDGKWTTDIGSQKYIDALRAYTDLDVTYHTCPPGVIETDYPTAVNLFSSGKAAMLITGSNAIGAITSQVPELKGKLGSFPVPAVERSVSTPGGFGYFITPGKHEKESAEFIKFMLEKERALEFSVMTGRLPTRTETLDDPSINDMPELAGFLEARQTVYETPNIPGYSEINDVHGQAYQSVFTGESTVEEAAAKAQKRAQEICDAANEG</sequence>
<evidence type="ECO:0000256" key="1">
    <source>
        <dbReference type="ARBA" id="ARBA00008520"/>
    </source>
</evidence>
<accession>A0A174G6X3</accession>
<proteinExistence type="inferred from homology"/>
<dbReference type="GO" id="GO:0042956">
    <property type="term" value="P:maltodextrin transmembrane transport"/>
    <property type="evidence" value="ECO:0007669"/>
    <property type="project" value="TreeGrafter"/>
</dbReference>
<evidence type="ECO:0000313" key="7">
    <source>
        <dbReference type="Proteomes" id="UP000095651"/>
    </source>
</evidence>
<dbReference type="EMBL" id="CYZE01000008">
    <property type="protein sequence ID" value="CUO58242.1"/>
    <property type="molecule type" value="Genomic_DNA"/>
</dbReference>
<evidence type="ECO:0000256" key="4">
    <source>
        <dbReference type="SAM" id="MobiDB-lite"/>
    </source>
</evidence>
<dbReference type="Gene3D" id="3.40.190.10">
    <property type="entry name" value="Periplasmic binding protein-like II"/>
    <property type="match status" value="1"/>
</dbReference>
<protein>
    <submittedName>
        <fullName evidence="6">Extracellular solute-binding protein</fullName>
    </submittedName>
</protein>
<dbReference type="Proteomes" id="UP000095651">
    <property type="component" value="Unassembled WGS sequence"/>
</dbReference>
<dbReference type="SUPFAM" id="SSF53850">
    <property type="entry name" value="Periplasmic binding protein-like II"/>
    <property type="match status" value="1"/>
</dbReference>
<organism evidence="6 7">
    <name type="scientific">Hungatella hathewayi</name>
    <dbReference type="NCBI Taxonomy" id="154046"/>
    <lineage>
        <taxon>Bacteria</taxon>
        <taxon>Bacillati</taxon>
        <taxon>Bacillota</taxon>
        <taxon>Clostridia</taxon>
        <taxon>Lachnospirales</taxon>
        <taxon>Lachnospiraceae</taxon>
        <taxon>Hungatella</taxon>
    </lineage>
</organism>
<dbReference type="CDD" id="cd13585">
    <property type="entry name" value="PBP2_TMBP_like"/>
    <property type="match status" value="1"/>
</dbReference>
<dbReference type="GeneID" id="86063393"/>
<dbReference type="PANTHER" id="PTHR30061:SF50">
    <property type="entry name" value="MALTOSE_MALTODEXTRIN-BINDING PERIPLASMIC PROTEIN"/>
    <property type="match status" value="1"/>
</dbReference>
<keyword evidence="2" id="KW-0813">Transport</keyword>
<gene>
    <name evidence="6" type="primary">lacE_5</name>
    <name evidence="6" type="ORF">ERS852407_03272</name>
</gene>
<dbReference type="PROSITE" id="PS51257">
    <property type="entry name" value="PROKAR_LIPOPROTEIN"/>
    <property type="match status" value="1"/>
</dbReference>
<dbReference type="Pfam" id="PF01547">
    <property type="entry name" value="SBP_bac_1"/>
    <property type="match status" value="1"/>
</dbReference>
<dbReference type="AlphaFoldDB" id="A0A174G6X3"/>
<dbReference type="GO" id="GO:0055052">
    <property type="term" value="C:ATP-binding cassette (ABC) transporter complex, substrate-binding subunit-containing"/>
    <property type="evidence" value="ECO:0007669"/>
    <property type="project" value="TreeGrafter"/>
</dbReference>
<evidence type="ECO:0000313" key="6">
    <source>
        <dbReference type="EMBL" id="CUO58242.1"/>
    </source>
</evidence>
<feature type="compositionally biased region" description="Basic and acidic residues" evidence="4">
    <location>
        <begin position="45"/>
        <end position="58"/>
    </location>
</feature>
<feature type="signal peptide" evidence="5">
    <location>
        <begin position="1"/>
        <end position="20"/>
    </location>
</feature>
<dbReference type="GO" id="GO:1901982">
    <property type="term" value="F:maltose binding"/>
    <property type="evidence" value="ECO:0007669"/>
    <property type="project" value="TreeGrafter"/>
</dbReference>
<name>A0A174G6X3_9FIRM</name>
<feature type="compositionally biased region" description="Low complexity" evidence="4">
    <location>
        <begin position="30"/>
        <end position="44"/>
    </location>
</feature>
<reference evidence="6 7" key="1">
    <citation type="submission" date="2015-09" db="EMBL/GenBank/DDBJ databases">
        <authorList>
            <consortium name="Pathogen Informatics"/>
        </authorList>
    </citation>
    <scope>NUCLEOTIDE SEQUENCE [LARGE SCALE GENOMIC DNA]</scope>
    <source>
        <strain evidence="6 7">2789STDY5608850</strain>
    </source>
</reference>
<comment type="similarity">
    <text evidence="1">Belongs to the bacterial solute-binding protein 1 family.</text>
</comment>
<dbReference type="RefSeq" id="WP_055656781.1">
    <property type="nucleotide sequence ID" value="NZ_CABIXC010000008.1"/>
</dbReference>
<feature type="chain" id="PRO_5039189259" evidence="5">
    <location>
        <begin position="21"/>
        <end position="454"/>
    </location>
</feature>
<dbReference type="PANTHER" id="PTHR30061">
    <property type="entry name" value="MALTOSE-BINDING PERIPLASMIC PROTEIN"/>
    <property type="match status" value="1"/>
</dbReference>